<proteinExistence type="predicted"/>
<reference evidence="2 3" key="2">
    <citation type="journal article" date="2019" name="G3 (Bethesda)">
        <title>Hybrid Assembly of the Genome of the Entomopathogenic Nematode Steinernema carpocapsae Identifies the X-Chromosome.</title>
        <authorList>
            <person name="Serra L."/>
            <person name="Macchietto M."/>
            <person name="Macias-Munoz A."/>
            <person name="McGill C.J."/>
            <person name="Rodriguez I.M."/>
            <person name="Rodriguez B."/>
            <person name="Murad R."/>
            <person name="Mortazavi A."/>
        </authorList>
    </citation>
    <scope>NUCLEOTIDE SEQUENCE [LARGE SCALE GENOMIC DNA]</scope>
    <source>
        <strain evidence="2 3">ALL</strain>
    </source>
</reference>
<evidence type="ECO:0000313" key="3">
    <source>
        <dbReference type="Proteomes" id="UP000298663"/>
    </source>
</evidence>
<name>A0A4U5N2R9_STECR</name>
<reference evidence="2 3" key="1">
    <citation type="journal article" date="2015" name="Genome Biol.">
        <title>Comparative genomics of Steinernema reveals deeply conserved gene regulatory networks.</title>
        <authorList>
            <person name="Dillman A.R."/>
            <person name="Macchietto M."/>
            <person name="Porter C.F."/>
            <person name="Rogers A."/>
            <person name="Williams B."/>
            <person name="Antoshechkin I."/>
            <person name="Lee M.M."/>
            <person name="Goodwin Z."/>
            <person name="Lu X."/>
            <person name="Lewis E.E."/>
            <person name="Goodrich-Blair H."/>
            <person name="Stock S.P."/>
            <person name="Adams B.J."/>
            <person name="Sternberg P.W."/>
            <person name="Mortazavi A."/>
        </authorList>
    </citation>
    <scope>NUCLEOTIDE SEQUENCE [LARGE SCALE GENOMIC DNA]</scope>
    <source>
        <strain evidence="2 3">ALL</strain>
    </source>
</reference>
<gene>
    <name evidence="2" type="ORF">L596_017563</name>
</gene>
<protein>
    <submittedName>
        <fullName evidence="2">Uncharacterized protein</fullName>
    </submittedName>
</protein>
<evidence type="ECO:0000313" key="2">
    <source>
        <dbReference type="EMBL" id="TKR76423.1"/>
    </source>
</evidence>
<feature type="chain" id="PRO_5020706629" evidence="1">
    <location>
        <begin position="21"/>
        <end position="76"/>
    </location>
</feature>
<dbReference type="AlphaFoldDB" id="A0A4U5N2R9"/>
<comment type="caution">
    <text evidence="2">The sequence shown here is derived from an EMBL/GenBank/DDBJ whole genome shotgun (WGS) entry which is preliminary data.</text>
</comment>
<organism evidence="2 3">
    <name type="scientific">Steinernema carpocapsae</name>
    <name type="common">Entomopathogenic nematode</name>
    <dbReference type="NCBI Taxonomy" id="34508"/>
    <lineage>
        <taxon>Eukaryota</taxon>
        <taxon>Metazoa</taxon>
        <taxon>Ecdysozoa</taxon>
        <taxon>Nematoda</taxon>
        <taxon>Chromadorea</taxon>
        <taxon>Rhabditida</taxon>
        <taxon>Tylenchina</taxon>
        <taxon>Panagrolaimomorpha</taxon>
        <taxon>Strongyloidoidea</taxon>
        <taxon>Steinernematidae</taxon>
        <taxon>Steinernema</taxon>
    </lineage>
</organism>
<keyword evidence="1" id="KW-0732">Signal</keyword>
<accession>A0A4U5N2R9</accession>
<dbReference type="Proteomes" id="UP000298663">
    <property type="component" value="Unassembled WGS sequence"/>
</dbReference>
<keyword evidence="3" id="KW-1185">Reference proteome</keyword>
<feature type="signal peptide" evidence="1">
    <location>
        <begin position="1"/>
        <end position="20"/>
    </location>
</feature>
<sequence length="76" mass="8272">MKAYFATVLLIFALAIVALAEEDFENEPASSIRAKRWGYGGWGGGWGRGMMGGWGRRWGGGWGGMGYGMGYGMWGR</sequence>
<evidence type="ECO:0000256" key="1">
    <source>
        <dbReference type="SAM" id="SignalP"/>
    </source>
</evidence>
<dbReference type="EMBL" id="AZBU02000005">
    <property type="protein sequence ID" value="TKR76423.1"/>
    <property type="molecule type" value="Genomic_DNA"/>
</dbReference>